<dbReference type="PROSITE" id="PS01306">
    <property type="entry name" value="UPF0054"/>
    <property type="match status" value="1"/>
</dbReference>
<dbReference type="NCBIfam" id="TIGR00043">
    <property type="entry name" value="rRNA maturation RNase YbeY"/>
    <property type="match status" value="1"/>
</dbReference>
<evidence type="ECO:0000313" key="10">
    <source>
        <dbReference type="EMBL" id="CUM82184.1"/>
    </source>
</evidence>
<comment type="function">
    <text evidence="9">Single strand-specific metallo-endoribonuclease involved in late-stage 70S ribosome quality control and in maturation of the 3' terminus of the 16S rRNA.</text>
</comment>
<evidence type="ECO:0000313" key="15">
    <source>
        <dbReference type="Proteomes" id="UP000095679"/>
    </source>
</evidence>
<dbReference type="AlphaFoldDB" id="A0A174JIF8"/>
<comment type="similarity">
    <text evidence="1 9">Belongs to the endoribonuclease YbeY family.</text>
</comment>
<comment type="cofactor">
    <cofactor evidence="9">
        <name>Zn(2+)</name>
        <dbReference type="ChEBI" id="CHEBI:29105"/>
    </cofactor>
    <text evidence="9">Binds 1 zinc ion.</text>
</comment>
<evidence type="ECO:0000313" key="14">
    <source>
        <dbReference type="Proteomes" id="UP000095390"/>
    </source>
</evidence>
<keyword evidence="6 9" id="KW-0255">Endonuclease</keyword>
<dbReference type="GO" id="GO:0005737">
    <property type="term" value="C:cytoplasm"/>
    <property type="evidence" value="ECO:0007669"/>
    <property type="project" value="UniProtKB-SubCell"/>
</dbReference>
<reference evidence="14 15" key="1">
    <citation type="submission" date="2015-09" db="EMBL/GenBank/DDBJ databases">
        <authorList>
            <consortium name="Pathogen Informatics"/>
        </authorList>
    </citation>
    <scope>NUCLEOTIDE SEQUENCE [LARGE SCALE GENOMIC DNA]</scope>
    <source>
        <strain evidence="11 15">2789STDY5834835</strain>
        <strain evidence="10 14">2789STDY5834966</strain>
    </source>
</reference>
<evidence type="ECO:0000313" key="13">
    <source>
        <dbReference type="EMBL" id="RHK39269.1"/>
    </source>
</evidence>
<proteinExistence type="inferred from homology"/>
<dbReference type="RefSeq" id="WP_055182227.1">
    <property type="nucleotide sequence ID" value="NZ_BLYK01000110.1"/>
</dbReference>
<dbReference type="EMBL" id="QSEP01000005">
    <property type="protein sequence ID" value="RGZ85905.1"/>
    <property type="molecule type" value="Genomic_DNA"/>
</dbReference>
<accession>A0A174JIF8</accession>
<evidence type="ECO:0000256" key="3">
    <source>
        <dbReference type="ARBA" id="ARBA00022552"/>
    </source>
</evidence>
<evidence type="ECO:0000256" key="7">
    <source>
        <dbReference type="ARBA" id="ARBA00022801"/>
    </source>
</evidence>
<dbReference type="OrthoDB" id="9807740at2"/>
<keyword evidence="2 9" id="KW-0690">Ribosome biogenesis</keyword>
<dbReference type="EMBL" id="QRNJ01000027">
    <property type="protein sequence ID" value="RHK39269.1"/>
    <property type="molecule type" value="Genomic_DNA"/>
</dbReference>
<gene>
    <name evidence="9" type="primary">ybeY</name>
    <name evidence="13" type="ORF">DW068_08150</name>
    <name evidence="12" type="ORF">DW972_02285</name>
    <name evidence="11" type="ORF">ERS852450_02776</name>
    <name evidence="10" type="ORF">ERS852578_00460</name>
</gene>
<evidence type="ECO:0000256" key="5">
    <source>
        <dbReference type="ARBA" id="ARBA00022723"/>
    </source>
</evidence>
<protein>
    <recommendedName>
        <fullName evidence="9">Endoribonuclease YbeY</fullName>
        <ecNumber evidence="9">3.1.-.-</ecNumber>
    </recommendedName>
</protein>
<evidence type="ECO:0000256" key="9">
    <source>
        <dbReference type="HAMAP-Rule" id="MF_00009"/>
    </source>
</evidence>
<dbReference type="GO" id="GO:0006364">
    <property type="term" value="P:rRNA processing"/>
    <property type="evidence" value="ECO:0007669"/>
    <property type="project" value="UniProtKB-UniRule"/>
</dbReference>
<dbReference type="GO" id="GO:0008270">
    <property type="term" value="F:zinc ion binding"/>
    <property type="evidence" value="ECO:0007669"/>
    <property type="project" value="UniProtKB-UniRule"/>
</dbReference>
<organism evidence="11 15">
    <name type="scientific">Anaerobutyricum hallii</name>
    <dbReference type="NCBI Taxonomy" id="39488"/>
    <lineage>
        <taxon>Bacteria</taxon>
        <taxon>Bacillati</taxon>
        <taxon>Bacillota</taxon>
        <taxon>Clostridia</taxon>
        <taxon>Lachnospirales</taxon>
        <taxon>Lachnospiraceae</taxon>
        <taxon>Anaerobutyricum</taxon>
    </lineage>
</organism>
<dbReference type="Gene3D" id="3.40.390.30">
    <property type="entry name" value="Metalloproteases ('zincins'), catalytic domain"/>
    <property type="match status" value="1"/>
</dbReference>
<reference evidence="16 17" key="2">
    <citation type="submission" date="2018-08" db="EMBL/GenBank/DDBJ databases">
        <title>A genome reference for cultivated species of the human gut microbiota.</title>
        <authorList>
            <person name="Zou Y."/>
            <person name="Xue W."/>
            <person name="Luo G."/>
        </authorList>
    </citation>
    <scope>NUCLEOTIDE SEQUENCE [LARGE SCALE GENOMIC DNA]</scope>
    <source>
        <strain evidence="13 16">AF45-14BH</strain>
        <strain evidence="12 17">AM48-23BH</strain>
    </source>
</reference>
<name>A0A174JIF8_9FIRM</name>
<keyword evidence="5 9" id="KW-0479">Metal-binding</keyword>
<evidence type="ECO:0000313" key="16">
    <source>
        <dbReference type="Proteomes" id="UP000283497"/>
    </source>
</evidence>
<evidence type="ECO:0000256" key="8">
    <source>
        <dbReference type="ARBA" id="ARBA00022833"/>
    </source>
</evidence>
<feature type="binding site" evidence="9">
    <location>
        <position position="135"/>
    </location>
    <ligand>
        <name>Zn(2+)</name>
        <dbReference type="ChEBI" id="CHEBI:29105"/>
        <note>catalytic</note>
    </ligand>
</feature>
<dbReference type="HAMAP" id="MF_00009">
    <property type="entry name" value="Endoribonucl_YbeY"/>
    <property type="match status" value="1"/>
</dbReference>
<feature type="binding site" evidence="9">
    <location>
        <position position="141"/>
    </location>
    <ligand>
        <name>Zn(2+)</name>
        <dbReference type="ChEBI" id="CHEBI:29105"/>
        <note>catalytic</note>
    </ligand>
</feature>
<dbReference type="EMBL" id="CYYC01000004">
    <property type="protein sequence ID" value="CUM82184.1"/>
    <property type="molecule type" value="Genomic_DNA"/>
</dbReference>
<evidence type="ECO:0000313" key="11">
    <source>
        <dbReference type="EMBL" id="CUO96975.1"/>
    </source>
</evidence>
<dbReference type="SUPFAM" id="SSF55486">
    <property type="entry name" value="Metalloproteases ('zincins'), catalytic domain"/>
    <property type="match status" value="1"/>
</dbReference>
<dbReference type="GO" id="GO:0004521">
    <property type="term" value="F:RNA endonuclease activity"/>
    <property type="evidence" value="ECO:0007669"/>
    <property type="project" value="UniProtKB-UniRule"/>
</dbReference>
<evidence type="ECO:0000313" key="12">
    <source>
        <dbReference type="EMBL" id="RGZ85905.1"/>
    </source>
</evidence>
<dbReference type="InterPro" id="IPR023091">
    <property type="entry name" value="MetalPrtase_cat_dom_sf_prd"/>
</dbReference>
<dbReference type="Proteomes" id="UP000095679">
    <property type="component" value="Unassembled WGS sequence"/>
</dbReference>
<evidence type="ECO:0000313" key="17">
    <source>
        <dbReference type="Proteomes" id="UP000286561"/>
    </source>
</evidence>
<evidence type="ECO:0000256" key="4">
    <source>
        <dbReference type="ARBA" id="ARBA00022722"/>
    </source>
</evidence>
<dbReference type="EMBL" id="CYZL01000033">
    <property type="protein sequence ID" value="CUO96975.1"/>
    <property type="molecule type" value="Genomic_DNA"/>
</dbReference>
<dbReference type="PANTHER" id="PTHR46986:SF1">
    <property type="entry name" value="ENDORIBONUCLEASE YBEY, CHLOROPLASTIC"/>
    <property type="match status" value="1"/>
</dbReference>
<dbReference type="PANTHER" id="PTHR46986">
    <property type="entry name" value="ENDORIBONUCLEASE YBEY, CHLOROPLASTIC"/>
    <property type="match status" value="1"/>
</dbReference>
<dbReference type="Pfam" id="PF02130">
    <property type="entry name" value="YbeY"/>
    <property type="match status" value="1"/>
</dbReference>
<keyword evidence="9" id="KW-0963">Cytoplasm</keyword>
<evidence type="ECO:0000256" key="1">
    <source>
        <dbReference type="ARBA" id="ARBA00010875"/>
    </source>
</evidence>
<evidence type="ECO:0000256" key="6">
    <source>
        <dbReference type="ARBA" id="ARBA00022759"/>
    </source>
</evidence>
<keyword evidence="7 9" id="KW-0378">Hydrolase</keyword>
<keyword evidence="4 9" id="KW-0540">Nuclease</keyword>
<dbReference type="Proteomes" id="UP000095390">
    <property type="component" value="Unassembled WGS sequence"/>
</dbReference>
<dbReference type="Proteomes" id="UP000283497">
    <property type="component" value="Unassembled WGS sequence"/>
</dbReference>
<comment type="subcellular location">
    <subcellularLocation>
        <location evidence="9">Cytoplasm</location>
    </subcellularLocation>
</comment>
<keyword evidence="8 9" id="KW-0862">Zinc</keyword>
<dbReference type="InterPro" id="IPR020549">
    <property type="entry name" value="YbeY_CS"/>
</dbReference>
<dbReference type="Proteomes" id="UP000286561">
    <property type="component" value="Unassembled WGS sequence"/>
</dbReference>
<dbReference type="GO" id="GO:0004222">
    <property type="term" value="F:metalloendopeptidase activity"/>
    <property type="evidence" value="ECO:0007669"/>
    <property type="project" value="InterPro"/>
</dbReference>
<evidence type="ECO:0000256" key="2">
    <source>
        <dbReference type="ARBA" id="ARBA00022517"/>
    </source>
</evidence>
<feature type="binding site" evidence="9">
    <location>
        <position position="131"/>
    </location>
    <ligand>
        <name>Zn(2+)</name>
        <dbReference type="ChEBI" id="CHEBI:29105"/>
        <note>catalytic</note>
    </ligand>
</feature>
<dbReference type="EC" id="3.1.-.-" evidence="9"/>
<sequence length="169" mass="19594">MTFEIENVYPEVVLPDYETVIKNVIEAALDYEKCPYEAQVYVLLTDNEEIHEINKEHRQIDRPTDVLSFPMADYPVPGDFSDIEERDPDAFHPETGELILGDIIISMDKVKEQAKAYGHSNTRELAFLVAHSMLHLMGYDHMVDEERKVMEAKQEEILKNCGYIREMEA</sequence>
<dbReference type="InterPro" id="IPR002036">
    <property type="entry name" value="YbeY"/>
</dbReference>
<keyword evidence="3 9" id="KW-0698">rRNA processing</keyword>